<dbReference type="InterPro" id="IPR024923">
    <property type="entry name" value="PG_synth_SpoVB"/>
</dbReference>
<dbReference type="GO" id="GO:0005886">
    <property type="term" value="C:plasma membrane"/>
    <property type="evidence" value="ECO:0007669"/>
    <property type="project" value="UniProtKB-SubCell"/>
</dbReference>
<feature type="transmembrane region" description="Helical" evidence="6">
    <location>
        <begin position="127"/>
        <end position="144"/>
    </location>
</feature>
<protein>
    <submittedName>
        <fullName evidence="7">Stage V sporulation protein</fullName>
    </submittedName>
</protein>
<dbReference type="eggNOG" id="COG2244">
    <property type="taxonomic scope" value="Bacteria"/>
</dbReference>
<dbReference type="OrthoDB" id="9775950at2"/>
<comment type="subcellular location">
    <subcellularLocation>
        <location evidence="1">Cell membrane</location>
        <topology evidence="1">Multi-pass membrane protein</topology>
    </subcellularLocation>
</comment>
<feature type="transmembrane region" description="Helical" evidence="6">
    <location>
        <begin position="156"/>
        <end position="176"/>
    </location>
</feature>
<organism evidence="7 8">
    <name type="scientific">Gracilibacillus boraciitolerans JCM 21714</name>
    <dbReference type="NCBI Taxonomy" id="1298598"/>
    <lineage>
        <taxon>Bacteria</taxon>
        <taxon>Bacillati</taxon>
        <taxon>Bacillota</taxon>
        <taxon>Bacilli</taxon>
        <taxon>Bacillales</taxon>
        <taxon>Bacillaceae</taxon>
        <taxon>Gracilibacillus</taxon>
    </lineage>
</organism>
<evidence type="ECO:0000256" key="3">
    <source>
        <dbReference type="ARBA" id="ARBA00022692"/>
    </source>
</evidence>
<proteinExistence type="predicted"/>
<sequence>MEDSRQTGKLYKGAFALMLAGLFSKVISAFYRVPLQNLTGDIGFYIYQQVYPILGIAFMLALYGFPAAISKYIAEHKLHRYNKAIYNPIFFTLMSFSLLLFLVVFLFSPSIAKMMGDTYLISPIRHTAWVFLFVPFVALLRGGFQSQQSMQPSAYSQIIEQIVRAAIIILIAILIYKGKISVYQIADGAVISSVLALSASFVFLYVFGKRHFKSFSVKPLEEIRISDLFYSIIITGVVISLNHMLLLLMQLADAFTVVPGLLTYGNSLTEAAVWKGIFDRGQPLLQLVTIVGSSIALALVPQVTKMNWQMNEEETLEKIRLSTKYCLIISLGATIGLIVLLPEINQLFFENQQGGTMSLRILAISLLFTSLSVTMASTCKDSVI</sequence>
<dbReference type="RefSeq" id="WP_052000573.1">
    <property type="nucleotide sequence ID" value="NZ_BAVS01000020.1"/>
</dbReference>
<feature type="transmembrane region" description="Helical" evidence="6">
    <location>
        <begin position="228"/>
        <end position="252"/>
    </location>
</feature>
<reference evidence="7 8" key="1">
    <citation type="journal article" date="2014" name="Genome Announc.">
        <title>Draft Genome Sequence of the Boron-Tolerant and Moderately Halotolerant Bacterium Gracilibacillus boraciitolerans JCM 21714T.</title>
        <authorList>
            <person name="Ahmed I."/>
            <person name="Oshima K."/>
            <person name="Suda W."/>
            <person name="Kitamura K."/>
            <person name="Iida T."/>
            <person name="Ohmori Y."/>
            <person name="Fujiwara T."/>
            <person name="Hattori M."/>
            <person name="Ohkuma M."/>
        </authorList>
    </citation>
    <scope>NUCLEOTIDE SEQUENCE [LARGE SCALE GENOMIC DNA]</scope>
    <source>
        <strain evidence="7 8">JCM 21714</strain>
    </source>
</reference>
<evidence type="ECO:0000313" key="8">
    <source>
        <dbReference type="Proteomes" id="UP000019102"/>
    </source>
</evidence>
<comment type="caution">
    <text evidence="7">The sequence shown here is derived from an EMBL/GenBank/DDBJ whole genome shotgun (WGS) entry which is preliminary data.</text>
</comment>
<dbReference type="Pfam" id="PF01943">
    <property type="entry name" value="Polysacc_synt"/>
    <property type="match status" value="1"/>
</dbReference>
<evidence type="ECO:0000256" key="4">
    <source>
        <dbReference type="ARBA" id="ARBA00022989"/>
    </source>
</evidence>
<feature type="transmembrane region" description="Helical" evidence="6">
    <location>
        <begin position="361"/>
        <end position="379"/>
    </location>
</feature>
<dbReference type="InterPro" id="IPR050833">
    <property type="entry name" value="Poly_Biosynth_Transport"/>
</dbReference>
<feature type="transmembrane region" description="Helical" evidence="6">
    <location>
        <begin position="12"/>
        <end position="31"/>
    </location>
</feature>
<feature type="transmembrane region" description="Helical" evidence="6">
    <location>
        <begin position="51"/>
        <end position="73"/>
    </location>
</feature>
<evidence type="ECO:0000256" key="6">
    <source>
        <dbReference type="SAM" id="Phobius"/>
    </source>
</evidence>
<accession>W4VN67</accession>
<name>W4VN67_9BACI</name>
<dbReference type="InterPro" id="IPR002797">
    <property type="entry name" value="Polysacc_synth"/>
</dbReference>
<dbReference type="AlphaFoldDB" id="W4VN67"/>
<keyword evidence="4 6" id="KW-1133">Transmembrane helix</keyword>
<evidence type="ECO:0000256" key="2">
    <source>
        <dbReference type="ARBA" id="ARBA00022475"/>
    </source>
</evidence>
<dbReference type="PANTHER" id="PTHR30250:SF29">
    <property type="entry name" value="POLYSACCHARIDE BIOSYNTHESIS PROTEIN C-TERMINAL DOMAIN-CONTAINING PROTEIN"/>
    <property type="match status" value="1"/>
</dbReference>
<dbReference type="EMBL" id="BAVS01000020">
    <property type="protein sequence ID" value="GAE94194.1"/>
    <property type="molecule type" value="Genomic_DNA"/>
</dbReference>
<feature type="transmembrane region" description="Helical" evidence="6">
    <location>
        <begin position="188"/>
        <end position="207"/>
    </location>
</feature>
<feature type="transmembrane region" description="Helical" evidence="6">
    <location>
        <begin position="284"/>
        <end position="304"/>
    </location>
</feature>
<gene>
    <name evidence="7" type="ORF">JCM21714_3331</name>
</gene>
<evidence type="ECO:0000313" key="7">
    <source>
        <dbReference type="EMBL" id="GAE94194.1"/>
    </source>
</evidence>
<keyword evidence="3 6" id="KW-0812">Transmembrane</keyword>
<evidence type="ECO:0000256" key="5">
    <source>
        <dbReference type="ARBA" id="ARBA00023136"/>
    </source>
</evidence>
<dbReference type="PANTHER" id="PTHR30250">
    <property type="entry name" value="PST FAMILY PREDICTED COLANIC ACID TRANSPORTER"/>
    <property type="match status" value="1"/>
</dbReference>
<keyword evidence="2" id="KW-1003">Cell membrane</keyword>
<keyword evidence="5 6" id="KW-0472">Membrane</keyword>
<keyword evidence="8" id="KW-1185">Reference proteome</keyword>
<feature type="transmembrane region" description="Helical" evidence="6">
    <location>
        <begin position="85"/>
        <end position="107"/>
    </location>
</feature>
<evidence type="ECO:0000256" key="1">
    <source>
        <dbReference type="ARBA" id="ARBA00004651"/>
    </source>
</evidence>
<dbReference type="Proteomes" id="UP000019102">
    <property type="component" value="Unassembled WGS sequence"/>
</dbReference>
<dbReference type="STRING" id="1298598.JCM21714_3331"/>
<dbReference type="CDD" id="cd13124">
    <property type="entry name" value="MATE_SpoVB_like"/>
    <property type="match status" value="1"/>
</dbReference>
<feature type="transmembrane region" description="Helical" evidence="6">
    <location>
        <begin position="325"/>
        <end position="341"/>
    </location>
</feature>